<accession>A0A0A9FB54</accession>
<organism evidence="1">
    <name type="scientific">Arundo donax</name>
    <name type="common">Giant reed</name>
    <name type="synonym">Donax arundinaceus</name>
    <dbReference type="NCBI Taxonomy" id="35708"/>
    <lineage>
        <taxon>Eukaryota</taxon>
        <taxon>Viridiplantae</taxon>
        <taxon>Streptophyta</taxon>
        <taxon>Embryophyta</taxon>
        <taxon>Tracheophyta</taxon>
        <taxon>Spermatophyta</taxon>
        <taxon>Magnoliopsida</taxon>
        <taxon>Liliopsida</taxon>
        <taxon>Poales</taxon>
        <taxon>Poaceae</taxon>
        <taxon>PACMAD clade</taxon>
        <taxon>Arundinoideae</taxon>
        <taxon>Arundineae</taxon>
        <taxon>Arundo</taxon>
    </lineage>
</organism>
<dbReference type="AlphaFoldDB" id="A0A0A9FB54"/>
<reference evidence="1" key="1">
    <citation type="submission" date="2014-09" db="EMBL/GenBank/DDBJ databases">
        <authorList>
            <person name="Magalhaes I.L.F."/>
            <person name="Oliveira U."/>
            <person name="Santos F.R."/>
            <person name="Vidigal T.H.D.A."/>
            <person name="Brescovit A.D."/>
            <person name="Santos A.J."/>
        </authorList>
    </citation>
    <scope>NUCLEOTIDE SEQUENCE</scope>
    <source>
        <tissue evidence="1">Shoot tissue taken approximately 20 cm above the soil surface</tissue>
    </source>
</reference>
<proteinExistence type="predicted"/>
<sequence>MTCSDLDVTCANQQIHESLDQSMSQFLLPCAVCGYEDMLIPIFTCYFC</sequence>
<dbReference type="EMBL" id="GBRH01189447">
    <property type="protein sequence ID" value="JAE08449.1"/>
    <property type="molecule type" value="Transcribed_RNA"/>
</dbReference>
<reference evidence="1" key="2">
    <citation type="journal article" date="2015" name="Data Brief">
        <title>Shoot transcriptome of the giant reed, Arundo donax.</title>
        <authorList>
            <person name="Barrero R.A."/>
            <person name="Guerrero F.D."/>
            <person name="Moolhuijzen P."/>
            <person name="Goolsby J.A."/>
            <person name="Tidwell J."/>
            <person name="Bellgard S.E."/>
            <person name="Bellgard M.I."/>
        </authorList>
    </citation>
    <scope>NUCLEOTIDE SEQUENCE</scope>
    <source>
        <tissue evidence="1">Shoot tissue taken approximately 20 cm above the soil surface</tissue>
    </source>
</reference>
<evidence type="ECO:0000313" key="1">
    <source>
        <dbReference type="EMBL" id="JAE08449.1"/>
    </source>
</evidence>
<name>A0A0A9FB54_ARUDO</name>
<protein>
    <submittedName>
        <fullName evidence="1">Uncharacterized protein</fullName>
    </submittedName>
</protein>